<dbReference type="EMBL" id="BAAAQK010000018">
    <property type="protein sequence ID" value="GAA1861173.1"/>
    <property type="molecule type" value="Genomic_DNA"/>
</dbReference>
<reference evidence="1 2" key="1">
    <citation type="journal article" date="2019" name="Int. J. Syst. Evol. Microbiol.">
        <title>The Global Catalogue of Microorganisms (GCM) 10K type strain sequencing project: providing services to taxonomists for standard genome sequencing and annotation.</title>
        <authorList>
            <consortium name="The Broad Institute Genomics Platform"/>
            <consortium name="The Broad Institute Genome Sequencing Center for Infectious Disease"/>
            <person name="Wu L."/>
            <person name="Ma J."/>
        </authorList>
    </citation>
    <scope>NUCLEOTIDE SEQUENCE [LARGE SCALE GENOMIC DNA]</scope>
    <source>
        <strain evidence="1 2">JCM 16009</strain>
    </source>
</reference>
<dbReference type="Pfam" id="PF13692">
    <property type="entry name" value="Glyco_trans_1_4"/>
    <property type="match status" value="1"/>
</dbReference>
<protein>
    <recommendedName>
        <fullName evidence="3">Glycosyltransferase</fullName>
    </recommendedName>
</protein>
<dbReference type="PANTHER" id="PTHR12526:SF600">
    <property type="entry name" value="GLYCOSYL TRANSFERASE GROUP 1"/>
    <property type="match status" value="1"/>
</dbReference>
<proteinExistence type="predicted"/>
<evidence type="ECO:0000313" key="2">
    <source>
        <dbReference type="Proteomes" id="UP001500449"/>
    </source>
</evidence>
<evidence type="ECO:0008006" key="3">
    <source>
        <dbReference type="Google" id="ProtNLM"/>
    </source>
</evidence>
<dbReference type="SUPFAM" id="SSF53756">
    <property type="entry name" value="UDP-Glycosyltransferase/glycogen phosphorylase"/>
    <property type="match status" value="1"/>
</dbReference>
<sequence>MRPAPRSAAVISIVDPFTGDGGKPKVLAGLVRHLTDRLGTDHVHYVLIGGTAIRSDEVRTHHVPGPSTRERLGGLLTRTVPGRAPMQEGLLWSPTVRRDLGDLLRRLDVDLQVYDTVRTGQLAPLGHPGLRVCYLDDLMSLRYRRMLDAVRRLPDVQVDALGTFADQIPGPLRPVARNQAVQRLLMRVESGLSARSEVRAAREFDRCLLVSAREAETLTRTAGVAEGRVVELPPSLPIRSAVARDVPAEPRFVFLGLLSAPHNDDGLTHLLREVWPAVLDRLPKARLQVVGRDPSPAARELLARHADTVELEGFVPDLDSVLARSTALLNVLRFGTGVKIKIIEALARGLPVLSTTLGAEGVRSGAGSGIVVADGPADLAAAAALLAEPEHNLRLSEEAGGHFRRRYAQDAVNETYDRALGLV</sequence>
<name>A0ABN2NB05_9PSEU</name>
<keyword evidence="2" id="KW-1185">Reference proteome</keyword>
<evidence type="ECO:0000313" key="1">
    <source>
        <dbReference type="EMBL" id="GAA1861173.1"/>
    </source>
</evidence>
<comment type="caution">
    <text evidence="1">The sequence shown here is derived from an EMBL/GenBank/DDBJ whole genome shotgun (WGS) entry which is preliminary data.</text>
</comment>
<dbReference type="Gene3D" id="3.40.50.2000">
    <property type="entry name" value="Glycogen Phosphorylase B"/>
    <property type="match status" value="1"/>
</dbReference>
<gene>
    <name evidence="1" type="ORF">GCM10009836_46660</name>
</gene>
<dbReference type="PANTHER" id="PTHR12526">
    <property type="entry name" value="GLYCOSYLTRANSFERASE"/>
    <property type="match status" value="1"/>
</dbReference>
<accession>A0ABN2NB05</accession>
<organism evidence="1 2">
    <name type="scientific">Pseudonocardia ailaonensis</name>
    <dbReference type="NCBI Taxonomy" id="367279"/>
    <lineage>
        <taxon>Bacteria</taxon>
        <taxon>Bacillati</taxon>
        <taxon>Actinomycetota</taxon>
        <taxon>Actinomycetes</taxon>
        <taxon>Pseudonocardiales</taxon>
        <taxon>Pseudonocardiaceae</taxon>
        <taxon>Pseudonocardia</taxon>
    </lineage>
</organism>
<dbReference type="RefSeq" id="WP_344420832.1">
    <property type="nucleotide sequence ID" value="NZ_BAAAQK010000018.1"/>
</dbReference>
<dbReference type="Proteomes" id="UP001500449">
    <property type="component" value="Unassembled WGS sequence"/>
</dbReference>